<dbReference type="InterPro" id="IPR041385">
    <property type="entry name" value="SH3_12"/>
</dbReference>
<dbReference type="EMBL" id="CP111020">
    <property type="protein sequence ID" value="WAR13810.1"/>
    <property type="molecule type" value="Genomic_DNA"/>
</dbReference>
<evidence type="ECO:0000313" key="3">
    <source>
        <dbReference type="Proteomes" id="UP001164746"/>
    </source>
</evidence>
<keyword evidence="3" id="KW-1185">Reference proteome</keyword>
<proteinExistence type="predicted"/>
<dbReference type="Pfam" id="PF18129">
    <property type="entry name" value="SH3_12"/>
    <property type="match status" value="1"/>
</dbReference>
<dbReference type="InterPro" id="IPR047008">
    <property type="entry name" value="XRN1_SH3_sf"/>
</dbReference>
<accession>A0ABY7EWY6</accession>
<sequence length="77" mass="8479">MQVKPHLLYRPIVTSGSLIPDSSTEYQLFDRVVNTRQGFSVPFGLRGTIVGIYPAEVEVNTVYGVIFDEDFAGGISI</sequence>
<dbReference type="Gene3D" id="2.30.30.750">
    <property type="match status" value="1"/>
</dbReference>
<name>A0ABY7EWY6_MYAAR</name>
<gene>
    <name evidence="2" type="ORF">MAR_003915</name>
</gene>
<dbReference type="Proteomes" id="UP001164746">
    <property type="component" value="Chromosome 9"/>
</dbReference>
<feature type="non-terminal residue" evidence="2">
    <location>
        <position position="77"/>
    </location>
</feature>
<protein>
    <submittedName>
        <fullName evidence="2">XRN1-like protein</fullName>
    </submittedName>
</protein>
<feature type="domain" description="5'-3' exoribonuclease 1 SH3-like" evidence="1">
    <location>
        <begin position="25"/>
        <end position="76"/>
    </location>
</feature>
<organism evidence="2 3">
    <name type="scientific">Mya arenaria</name>
    <name type="common">Soft-shell clam</name>
    <dbReference type="NCBI Taxonomy" id="6604"/>
    <lineage>
        <taxon>Eukaryota</taxon>
        <taxon>Metazoa</taxon>
        <taxon>Spiralia</taxon>
        <taxon>Lophotrochozoa</taxon>
        <taxon>Mollusca</taxon>
        <taxon>Bivalvia</taxon>
        <taxon>Autobranchia</taxon>
        <taxon>Heteroconchia</taxon>
        <taxon>Euheterodonta</taxon>
        <taxon>Imparidentia</taxon>
        <taxon>Neoheterodontei</taxon>
        <taxon>Myida</taxon>
        <taxon>Myoidea</taxon>
        <taxon>Myidae</taxon>
        <taxon>Mya</taxon>
    </lineage>
</organism>
<reference evidence="2" key="1">
    <citation type="submission" date="2022-11" db="EMBL/GenBank/DDBJ databases">
        <title>Centuries of genome instability and evolution in soft-shell clam transmissible cancer (bioRxiv).</title>
        <authorList>
            <person name="Hart S.F.M."/>
            <person name="Yonemitsu M.A."/>
            <person name="Giersch R.M."/>
            <person name="Beal B.F."/>
            <person name="Arriagada G."/>
            <person name="Davis B.W."/>
            <person name="Ostrander E.A."/>
            <person name="Goff S.P."/>
            <person name="Metzger M.J."/>
        </authorList>
    </citation>
    <scope>NUCLEOTIDE SEQUENCE</scope>
    <source>
        <strain evidence="2">MELC-2E11</strain>
        <tissue evidence="2">Siphon/mantle</tissue>
    </source>
</reference>
<evidence type="ECO:0000313" key="2">
    <source>
        <dbReference type="EMBL" id="WAR13810.1"/>
    </source>
</evidence>
<evidence type="ECO:0000259" key="1">
    <source>
        <dbReference type="Pfam" id="PF18129"/>
    </source>
</evidence>